<comment type="caution">
    <text evidence="2">The sequence shown here is derived from an EMBL/GenBank/DDBJ whole genome shotgun (WGS) entry which is preliminary data.</text>
</comment>
<dbReference type="PANTHER" id="PTHR34046:SF19">
    <property type="entry name" value="RAPIDLY ELICITED PROTEIN, PUTATIVE-RELATED"/>
    <property type="match status" value="1"/>
</dbReference>
<reference evidence="2" key="1">
    <citation type="submission" date="2020-06" db="EMBL/GenBank/DDBJ databases">
        <authorList>
            <person name="Li T."/>
            <person name="Hu X."/>
            <person name="Zhang T."/>
            <person name="Song X."/>
            <person name="Zhang H."/>
            <person name="Dai N."/>
            <person name="Sheng W."/>
            <person name="Hou X."/>
            <person name="Wei L."/>
        </authorList>
    </citation>
    <scope>NUCLEOTIDE SEQUENCE</scope>
    <source>
        <strain evidence="2">3651</strain>
        <tissue evidence="2">Leaf</tissue>
    </source>
</reference>
<reference evidence="2" key="2">
    <citation type="journal article" date="2024" name="Plant">
        <title>Genomic evolution and insights into agronomic trait innovations of Sesamum species.</title>
        <authorList>
            <person name="Miao H."/>
            <person name="Wang L."/>
            <person name="Qu L."/>
            <person name="Liu H."/>
            <person name="Sun Y."/>
            <person name="Le M."/>
            <person name="Wang Q."/>
            <person name="Wei S."/>
            <person name="Zheng Y."/>
            <person name="Lin W."/>
            <person name="Duan Y."/>
            <person name="Cao H."/>
            <person name="Xiong S."/>
            <person name="Wang X."/>
            <person name="Wei L."/>
            <person name="Li C."/>
            <person name="Ma Q."/>
            <person name="Ju M."/>
            <person name="Zhao R."/>
            <person name="Li G."/>
            <person name="Mu C."/>
            <person name="Tian Q."/>
            <person name="Mei H."/>
            <person name="Zhang T."/>
            <person name="Gao T."/>
            <person name="Zhang H."/>
        </authorList>
    </citation>
    <scope>NUCLEOTIDE SEQUENCE</scope>
    <source>
        <strain evidence="2">3651</strain>
    </source>
</reference>
<dbReference type="AlphaFoldDB" id="A0AAE2CQA1"/>
<name>A0AAE2CQA1_9LAMI</name>
<feature type="region of interest" description="Disordered" evidence="1">
    <location>
        <begin position="66"/>
        <end position="85"/>
    </location>
</feature>
<dbReference type="Proteomes" id="UP001293254">
    <property type="component" value="Unassembled WGS sequence"/>
</dbReference>
<dbReference type="InterPro" id="IPR008004">
    <property type="entry name" value="OCTOPUS-like"/>
</dbReference>
<dbReference type="PANTHER" id="PTHR34046">
    <property type="entry name" value="OS06G0218800 PROTEIN"/>
    <property type="match status" value="1"/>
</dbReference>
<dbReference type="EMBL" id="JACGWO010000004">
    <property type="protein sequence ID" value="KAK4430548.1"/>
    <property type="molecule type" value="Genomic_DNA"/>
</dbReference>
<accession>A0AAE2CQA1</accession>
<keyword evidence="3" id="KW-1185">Reference proteome</keyword>
<sequence>MAWSEPEFLCRKHPNQNPQPGVCPSCLRERLSRIAANSNMNIIHPASSNSPSFSSSPVSIYDHCYSSASNSSARSGSRRGHNRVGSDITSSIHHWAVSDSGLKKSRSIAFASRRDGASVIRKKKHGFWSKLLLRSNAKKL</sequence>
<evidence type="ECO:0000256" key="1">
    <source>
        <dbReference type="SAM" id="MobiDB-lite"/>
    </source>
</evidence>
<organism evidence="2 3">
    <name type="scientific">Sesamum alatum</name>
    <dbReference type="NCBI Taxonomy" id="300844"/>
    <lineage>
        <taxon>Eukaryota</taxon>
        <taxon>Viridiplantae</taxon>
        <taxon>Streptophyta</taxon>
        <taxon>Embryophyta</taxon>
        <taxon>Tracheophyta</taxon>
        <taxon>Spermatophyta</taxon>
        <taxon>Magnoliopsida</taxon>
        <taxon>eudicotyledons</taxon>
        <taxon>Gunneridae</taxon>
        <taxon>Pentapetalae</taxon>
        <taxon>asterids</taxon>
        <taxon>lamiids</taxon>
        <taxon>Lamiales</taxon>
        <taxon>Pedaliaceae</taxon>
        <taxon>Sesamum</taxon>
    </lineage>
</organism>
<feature type="compositionally biased region" description="Low complexity" evidence="1">
    <location>
        <begin position="66"/>
        <end position="75"/>
    </location>
</feature>
<proteinExistence type="predicted"/>
<gene>
    <name evidence="2" type="ORF">Salat_1355500</name>
</gene>
<dbReference type="Pfam" id="PF05340">
    <property type="entry name" value="DUF740"/>
    <property type="match status" value="1"/>
</dbReference>
<protein>
    <submittedName>
        <fullName evidence="2">Uncharacterized protein</fullName>
    </submittedName>
</protein>
<evidence type="ECO:0000313" key="2">
    <source>
        <dbReference type="EMBL" id="KAK4430548.1"/>
    </source>
</evidence>
<evidence type="ECO:0000313" key="3">
    <source>
        <dbReference type="Proteomes" id="UP001293254"/>
    </source>
</evidence>